<evidence type="ECO:0000259" key="8">
    <source>
        <dbReference type="PROSITE" id="PS50853"/>
    </source>
</evidence>
<dbReference type="PROSITE" id="PS50853">
    <property type="entry name" value="FN3"/>
    <property type="match status" value="2"/>
</dbReference>
<protein>
    <recommendedName>
        <fullName evidence="12">Carbohydrate-binding protein</fullName>
    </recommendedName>
</protein>
<evidence type="ECO:0000256" key="1">
    <source>
        <dbReference type="ARBA" id="ARBA00022729"/>
    </source>
</evidence>
<gene>
    <name evidence="10" type="ORF">GT003_22385</name>
</gene>
<keyword evidence="3" id="KW-1015">Disulfide bond</keyword>
<evidence type="ECO:0000313" key="10">
    <source>
        <dbReference type="EMBL" id="NBC71755.1"/>
    </source>
</evidence>
<sequence length="560" mass="56110">MTYNVLNNVPAVLRAFGSTPVNLVTTNNLTGSPGLTGSGAKPDPYFRPSSASSLVVNAGTNVGLPYSGTAPDIGRYEWTGSGGGDTTSPTAPSGLASPSKTDTSVNLTWTASTDNVGVAGYDVFRGTTKVNAALITSTSYTVTGLSASTAYSFTVKAKDAAGNESAASGALSVTTNAASSSTFVKGINFNGGAATINGNAWLAESSAGLTLSAVSRTTSALTPSPAVDGATSGMLNSAIWNSGNFSVDQSLTNGTYQVYLWVIENYAANYRSFNVNLEGASATSSPIGSLALGSWVRYGPYAATVGDGVLDMDVLKVTGDPHLMGMEIWSTGGGGSDTTAPTAPTGLASPGKTDTTVSLSWTAATDNVGVAGYDVYYGTTKANASAIAGTSYTVTGLTPSTAYSFTVKAKDAAGNVSAASGALSATTNAASSGTAYEAEAAANLLTGGAWKGSCSTCSGGFAVKNVGNNDGTLQVNGVSAPSTGSYTLKVYYLNGDPAARTSLMSVNGGAPVTVTFAPTGSWTTVGSVNVTVALNAGSNSVKFYHNAGSYAPDFDKLERL</sequence>
<keyword evidence="11" id="KW-1185">Reference proteome</keyword>
<evidence type="ECO:0008006" key="12">
    <source>
        <dbReference type="Google" id="ProtNLM"/>
    </source>
</evidence>
<dbReference type="Pfam" id="PF22704">
    <property type="entry name" value="CBM13-like"/>
    <property type="match status" value="1"/>
</dbReference>
<reference evidence="10 11" key="1">
    <citation type="submission" date="2020-01" db="EMBL/GenBank/DDBJ databases">
        <title>Paenibacillus soybeanensis sp. nov. isolated from the nodules of soybean (Glycine max(L.) Merr).</title>
        <authorList>
            <person name="Wang H."/>
        </authorList>
    </citation>
    <scope>NUCLEOTIDE SEQUENCE [LARGE SCALE GENOMIC DNA]</scope>
    <source>
        <strain evidence="10 11">DSM 23054</strain>
    </source>
</reference>
<dbReference type="EMBL" id="JAAAMU010000013">
    <property type="protein sequence ID" value="NBC71755.1"/>
    <property type="molecule type" value="Genomic_DNA"/>
</dbReference>
<dbReference type="OrthoDB" id="220114at2"/>
<evidence type="ECO:0000256" key="2">
    <source>
        <dbReference type="ARBA" id="ARBA00022801"/>
    </source>
</evidence>
<feature type="region of interest" description="Disordered" evidence="7">
    <location>
        <begin position="332"/>
        <end position="351"/>
    </location>
</feature>
<evidence type="ECO:0000313" key="11">
    <source>
        <dbReference type="Proteomes" id="UP000558113"/>
    </source>
</evidence>
<dbReference type="Gene3D" id="2.60.40.10">
    <property type="entry name" value="Immunoglobulins"/>
    <property type="match status" value="2"/>
</dbReference>
<dbReference type="CDD" id="cd00063">
    <property type="entry name" value="FN3"/>
    <property type="match status" value="2"/>
</dbReference>
<dbReference type="InterPro" id="IPR055240">
    <property type="entry name" value="CBM13-like"/>
</dbReference>
<dbReference type="InterPro" id="IPR013783">
    <property type="entry name" value="Ig-like_fold"/>
</dbReference>
<dbReference type="CDD" id="cd04081">
    <property type="entry name" value="CBM35_galactosidase-like"/>
    <property type="match status" value="1"/>
</dbReference>
<dbReference type="InterPro" id="IPR003961">
    <property type="entry name" value="FN3_dom"/>
</dbReference>
<dbReference type="FunFam" id="2.60.40.10:FF:001114">
    <property type="entry name" value="Chitinase A1"/>
    <property type="match status" value="1"/>
</dbReference>
<dbReference type="SUPFAM" id="SSF49785">
    <property type="entry name" value="Galactose-binding domain-like"/>
    <property type="match status" value="1"/>
</dbReference>
<dbReference type="Gene3D" id="2.60.120.260">
    <property type="entry name" value="Galactose-binding domain-like"/>
    <property type="match status" value="1"/>
</dbReference>
<dbReference type="SUPFAM" id="SSF49265">
    <property type="entry name" value="Fibronectin type III"/>
    <property type="match status" value="2"/>
</dbReference>
<evidence type="ECO:0000256" key="6">
    <source>
        <dbReference type="ARBA" id="ARBA00023326"/>
    </source>
</evidence>
<evidence type="ECO:0000256" key="3">
    <source>
        <dbReference type="ARBA" id="ARBA00023157"/>
    </source>
</evidence>
<comment type="caution">
    <text evidence="10">The sequence shown here is derived from an EMBL/GenBank/DDBJ whole genome shotgun (WGS) entry which is preliminary data.</text>
</comment>
<dbReference type="InterPro" id="IPR005084">
    <property type="entry name" value="CBM6"/>
</dbReference>
<dbReference type="AlphaFoldDB" id="A0A7X4YSN0"/>
<keyword evidence="2" id="KW-0378">Hydrolase</keyword>
<dbReference type="PANTHER" id="PTHR44170:SF56">
    <property type="entry name" value="FIBRONECTIN TYPE-III DOMAIN-CONTAINING PROTEIN"/>
    <property type="match status" value="1"/>
</dbReference>
<dbReference type="SMART" id="SM00060">
    <property type="entry name" value="FN3"/>
    <property type="match status" value="2"/>
</dbReference>
<keyword evidence="1" id="KW-0732">Signal</keyword>
<dbReference type="GO" id="GO:0098609">
    <property type="term" value="P:cell-cell adhesion"/>
    <property type="evidence" value="ECO:0007669"/>
    <property type="project" value="TreeGrafter"/>
</dbReference>
<evidence type="ECO:0000256" key="4">
    <source>
        <dbReference type="ARBA" id="ARBA00023277"/>
    </source>
</evidence>
<keyword evidence="6" id="KW-0624">Polysaccharide degradation</keyword>
<dbReference type="InterPro" id="IPR036116">
    <property type="entry name" value="FN3_sf"/>
</dbReference>
<organism evidence="10 11">
    <name type="scientific">Paenibacillus sacheonensis</name>
    <dbReference type="NCBI Taxonomy" id="742054"/>
    <lineage>
        <taxon>Bacteria</taxon>
        <taxon>Bacillati</taxon>
        <taxon>Bacillota</taxon>
        <taxon>Bacilli</taxon>
        <taxon>Bacillales</taxon>
        <taxon>Paenibacillaceae</taxon>
        <taxon>Paenibacillus</taxon>
    </lineage>
</organism>
<dbReference type="Proteomes" id="UP000558113">
    <property type="component" value="Unassembled WGS sequence"/>
</dbReference>
<dbReference type="Pfam" id="PF00041">
    <property type="entry name" value="fn3"/>
    <property type="match status" value="2"/>
</dbReference>
<feature type="domain" description="CBM6" evidence="9">
    <location>
        <begin position="434"/>
        <end position="560"/>
    </location>
</feature>
<evidence type="ECO:0000256" key="7">
    <source>
        <dbReference type="SAM" id="MobiDB-lite"/>
    </source>
</evidence>
<keyword evidence="4" id="KW-0119">Carbohydrate metabolism</keyword>
<evidence type="ECO:0000256" key="5">
    <source>
        <dbReference type="ARBA" id="ARBA00023295"/>
    </source>
</evidence>
<dbReference type="GO" id="GO:0030246">
    <property type="term" value="F:carbohydrate binding"/>
    <property type="evidence" value="ECO:0007669"/>
    <property type="project" value="InterPro"/>
</dbReference>
<dbReference type="GO" id="GO:0016798">
    <property type="term" value="F:hydrolase activity, acting on glycosyl bonds"/>
    <property type="evidence" value="ECO:0007669"/>
    <property type="project" value="UniProtKB-KW"/>
</dbReference>
<feature type="domain" description="Fibronectin type-III" evidence="8">
    <location>
        <begin position="91"/>
        <end position="178"/>
    </location>
</feature>
<dbReference type="GO" id="GO:0000272">
    <property type="term" value="P:polysaccharide catabolic process"/>
    <property type="evidence" value="ECO:0007669"/>
    <property type="project" value="UniProtKB-KW"/>
</dbReference>
<dbReference type="PROSITE" id="PS51175">
    <property type="entry name" value="CBM6"/>
    <property type="match status" value="1"/>
</dbReference>
<dbReference type="InterPro" id="IPR008979">
    <property type="entry name" value="Galactose-bd-like_sf"/>
</dbReference>
<dbReference type="PANTHER" id="PTHR44170">
    <property type="entry name" value="PROTEIN SIDEKICK"/>
    <property type="match status" value="1"/>
</dbReference>
<evidence type="ECO:0000259" key="9">
    <source>
        <dbReference type="PROSITE" id="PS51175"/>
    </source>
</evidence>
<accession>A0A7X4YSN0</accession>
<feature type="region of interest" description="Disordered" evidence="7">
    <location>
        <begin position="75"/>
        <end position="103"/>
    </location>
</feature>
<feature type="domain" description="Fibronectin type-III" evidence="8">
    <location>
        <begin position="340"/>
        <end position="430"/>
    </location>
</feature>
<keyword evidence="5" id="KW-0326">Glycosidase</keyword>
<name>A0A7X4YSN0_9BACL</name>
<proteinExistence type="predicted"/>